<feature type="compositionally biased region" description="Basic residues" evidence="1">
    <location>
        <begin position="1"/>
        <end position="14"/>
    </location>
</feature>
<dbReference type="GeneID" id="77808982"/>
<keyword evidence="3" id="KW-1185">Reference proteome</keyword>
<proteinExistence type="predicted"/>
<organism evidence="2 3">
    <name type="scientific">Puccinia triticina</name>
    <dbReference type="NCBI Taxonomy" id="208348"/>
    <lineage>
        <taxon>Eukaryota</taxon>
        <taxon>Fungi</taxon>
        <taxon>Dikarya</taxon>
        <taxon>Basidiomycota</taxon>
        <taxon>Pucciniomycotina</taxon>
        <taxon>Pucciniomycetes</taxon>
        <taxon>Pucciniales</taxon>
        <taxon>Pucciniaceae</taxon>
        <taxon>Puccinia</taxon>
    </lineage>
</organism>
<accession>A0ABY7CEY9</accession>
<protein>
    <submittedName>
        <fullName evidence="2">Uncharacterized protein</fullName>
    </submittedName>
</protein>
<dbReference type="RefSeq" id="XP_053019331.1">
    <property type="nucleotide sequence ID" value="XM_053168087.1"/>
</dbReference>
<dbReference type="Gene3D" id="2.160.20.70">
    <property type="match status" value="1"/>
</dbReference>
<feature type="region of interest" description="Disordered" evidence="1">
    <location>
        <begin position="1"/>
        <end position="49"/>
    </location>
</feature>
<name>A0ABY7CEY9_9BASI</name>
<gene>
    <name evidence="2" type="ORF">PtA15_4A225</name>
</gene>
<evidence type="ECO:0000313" key="3">
    <source>
        <dbReference type="Proteomes" id="UP001164743"/>
    </source>
</evidence>
<sequence length="138" mass="14802">MSSKPKKFSFKKTLRPQAPPIAPSIPSEAKSTVPAEPPSENPFGLKPHSKNLFIQPPSSLSPLHILALSDLSNVVLDLRALTPHLSTLQLARIHHAAILAPPLSGSVSLTQVSHSILLLVSQQYHSTNACPEIALCIE</sequence>
<dbReference type="EMBL" id="CP110424">
    <property type="protein sequence ID" value="WAQ83776.1"/>
    <property type="molecule type" value="Genomic_DNA"/>
</dbReference>
<dbReference type="InterPro" id="IPR016098">
    <property type="entry name" value="CAP/MinC_C"/>
</dbReference>
<dbReference type="Proteomes" id="UP001164743">
    <property type="component" value="Chromosome 4A"/>
</dbReference>
<evidence type="ECO:0000313" key="2">
    <source>
        <dbReference type="EMBL" id="WAQ83776.1"/>
    </source>
</evidence>
<reference evidence="2" key="1">
    <citation type="submission" date="2022-10" db="EMBL/GenBank/DDBJ databases">
        <title>Puccinia triticina Genome sequencing and assembly.</title>
        <authorList>
            <person name="Li C."/>
        </authorList>
    </citation>
    <scope>NUCLEOTIDE SEQUENCE</scope>
    <source>
        <strain evidence="2">Pt15</strain>
    </source>
</reference>
<evidence type="ECO:0000256" key="1">
    <source>
        <dbReference type="SAM" id="MobiDB-lite"/>
    </source>
</evidence>